<organism evidence="3">
    <name type="scientific">Knorringia sibirica</name>
    <dbReference type="NCBI Taxonomy" id="328376"/>
    <lineage>
        <taxon>Eukaryota</taxon>
        <taxon>Viridiplantae</taxon>
        <taxon>Streptophyta</taxon>
        <taxon>Embryophyta</taxon>
        <taxon>Tracheophyta</taxon>
        <taxon>Spermatophyta</taxon>
        <taxon>Magnoliopsida</taxon>
        <taxon>eudicotyledons</taxon>
        <taxon>Gunneridae</taxon>
        <taxon>Pentapetalae</taxon>
        <taxon>Caryophyllales</taxon>
        <taxon>Polygonaceae</taxon>
        <taxon>Polygonoideae</taxon>
        <taxon>Polygoneae</taxon>
        <taxon>Knorringia</taxon>
    </lineage>
</organism>
<dbReference type="PANTHER" id="PTHR31459">
    <property type="match status" value="1"/>
</dbReference>
<name>B8Y498_9CARY</name>
<feature type="domain" description="Water stress and hypersensitive response" evidence="2">
    <location>
        <begin position="24"/>
        <end position="141"/>
    </location>
</feature>
<dbReference type="InterPro" id="IPR013990">
    <property type="entry name" value="WHy-dom"/>
</dbReference>
<reference evidence="3" key="1">
    <citation type="submission" date="2008-11" db="EMBL/GenBank/DDBJ databases">
        <title>Cloning and expression analysis of late embryogenesis abundant proteins from Polygonum sibiricum Laxm.</title>
        <authorList>
            <person name="Liu G."/>
            <person name="Li Y."/>
            <person name="Qu C."/>
        </authorList>
    </citation>
    <scope>NUCLEOTIDE SEQUENCE</scope>
</reference>
<dbReference type="AlphaFoldDB" id="B8Y498"/>
<comment type="similarity">
    <text evidence="1">Belongs to the LEA type 2 family.</text>
</comment>
<dbReference type="GO" id="GO:0009269">
    <property type="term" value="P:response to desiccation"/>
    <property type="evidence" value="ECO:0007669"/>
    <property type="project" value="InterPro"/>
</dbReference>
<evidence type="ECO:0000256" key="1">
    <source>
        <dbReference type="ARBA" id="ARBA00005960"/>
    </source>
</evidence>
<dbReference type="SMR" id="B8Y498"/>
<dbReference type="SUPFAM" id="SSF117070">
    <property type="entry name" value="LEA14-like"/>
    <property type="match status" value="1"/>
</dbReference>
<dbReference type="FunFam" id="2.60.40.1820:FF:000001">
    <property type="entry name" value="Desiccation protectant protein Lea14-like"/>
    <property type="match status" value="1"/>
</dbReference>
<dbReference type="Pfam" id="PF03168">
    <property type="entry name" value="LEA_2"/>
    <property type="match status" value="1"/>
</dbReference>
<dbReference type="InterPro" id="IPR004864">
    <property type="entry name" value="LEA_2"/>
</dbReference>
<dbReference type="Gene3D" id="2.60.40.1820">
    <property type="match status" value="1"/>
</dbReference>
<dbReference type="GO" id="GO:0005829">
    <property type="term" value="C:cytosol"/>
    <property type="evidence" value="ECO:0007669"/>
    <property type="project" value="TreeGrafter"/>
</dbReference>
<sequence length="150" mass="16414">MSSFMDKAKNFVGDKIADVPKPEASMSDVDLKDVAHDGVTYRATIDVKNPYSHSIPICAINYSLKRDGRLLLSGSMGDPGSIDGDKTTQLEVPLIVPHSVLVSLAKDIFSDWDIDYELDVGLIIDIPIIGDFKIPLHSKGEVKLPSLKDF</sequence>
<dbReference type="SMART" id="SM00769">
    <property type="entry name" value="WHy"/>
    <property type="match status" value="1"/>
</dbReference>
<dbReference type="PANTHER" id="PTHR31459:SF19">
    <property type="entry name" value="DESICCATION-RELATED PROTEIN LEA14-RELATED"/>
    <property type="match status" value="1"/>
</dbReference>
<proteinExistence type="evidence at transcript level"/>
<evidence type="ECO:0000259" key="2">
    <source>
        <dbReference type="SMART" id="SM00769"/>
    </source>
</evidence>
<dbReference type="InterPro" id="IPR045043">
    <property type="entry name" value="Lea14-like"/>
</dbReference>
<dbReference type="EMBL" id="FJ478172">
    <property type="protein sequence ID" value="ACK99529.1"/>
    <property type="molecule type" value="mRNA"/>
</dbReference>
<evidence type="ECO:0000313" key="3">
    <source>
        <dbReference type="EMBL" id="ACK99529.1"/>
    </source>
</evidence>
<accession>B8Y498</accession>
<protein>
    <submittedName>
        <fullName evidence="3">LEA</fullName>
    </submittedName>
</protein>